<keyword evidence="2" id="KW-1185">Reference proteome</keyword>
<proteinExistence type="predicted"/>
<dbReference type="Proteomes" id="UP001632038">
    <property type="component" value="Unassembled WGS sequence"/>
</dbReference>
<dbReference type="AlphaFoldDB" id="A0ABD3BZW9"/>
<comment type="caution">
    <text evidence="1">The sequence shown here is derived from an EMBL/GenBank/DDBJ whole genome shotgun (WGS) entry which is preliminary data.</text>
</comment>
<reference evidence="2" key="1">
    <citation type="journal article" date="2024" name="IScience">
        <title>Strigolactones Initiate the Formation of Haustorium-like Structures in Castilleja.</title>
        <authorList>
            <person name="Buerger M."/>
            <person name="Peterson D."/>
            <person name="Chory J."/>
        </authorList>
    </citation>
    <scope>NUCLEOTIDE SEQUENCE [LARGE SCALE GENOMIC DNA]</scope>
</reference>
<evidence type="ECO:0000313" key="2">
    <source>
        <dbReference type="Proteomes" id="UP001632038"/>
    </source>
</evidence>
<protein>
    <submittedName>
        <fullName evidence="1">Uncharacterized protein</fullName>
    </submittedName>
</protein>
<dbReference type="EMBL" id="JAVIJP010000058">
    <property type="protein sequence ID" value="KAL3622829.1"/>
    <property type="molecule type" value="Genomic_DNA"/>
</dbReference>
<organism evidence="1 2">
    <name type="scientific">Castilleja foliolosa</name>
    <dbReference type="NCBI Taxonomy" id="1961234"/>
    <lineage>
        <taxon>Eukaryota</taxon>
        <taxon>Viridiplantae</taxon>
        <taxon>Streptophyta</taxon>
        <taxon>Embryophyta</taxon>
        <taxon>Tracheophyta</taxon>
        <taxon>Spermatophyta</taxon>
        <taxon>Magnoliopsida</taxon>
        <taxon>eudicotyledons</taxon>
        <taxon>Gunneridae</taxon>
        <taxon>Pentapetalae</taxon>
        <taxon>asterids</taxon>
        <taxon>lamiids</taxon>
        <taxon>Lamiales</taxon>
        <taxon>Orobanchaceae</taxon>
        <taxon>Pedicularideae</taxon>
        <taxon>Castillejinae</taxon>
        <taxon>Castilleja</taxon>
    </lineage>
</organism>
<gene>
    <name evidence="1" type="ORF">CASFOL_033437</name>
</gene>
<sequence>MSRAAMAKEEIEYESDPEEYRGGGLKILRGGLKSMIPMGDPRVPRRSTRTNTRMRRIMSWMSLRRR</sequence>
<name>A0ABD3BZW9_9LAMI</name>
<evidence type="ECO:0000313" key="1">
    <source>
        <dbReference type="EMBL" id="KAL3622829.1"/>
    </source>
</evidence>
<accession>A0ABD3BZW9</accession>